<reference evidence="2" key="1">
    <citation type="submission" date="2022-01" db="EMBL/GenBank/DDBJ databases">
        <authorList>
            <person name="Criscuolo A."/>
        </authorList>
    </citation>
    <scope>NUCLEOTIDE SEQUENCE</scope>
    <source>
        <strain evidence="2">CIP111893</strain>
    </source>
</reference>
<keyword evidence="1" id="KW-0472">Membrane</keyword>
<keyword evidence="1" id="KW-1133">Transmembrane helix</keyword>
<evidence type="ECO:0000313" key="2">
    <source>
        <dbReference type="EMBL" id="CAH1219181.1"/>
    </source>
</evidence>
<gene>
    <name evidence="2" type="ORF">PAECIP111893_04510</name>
</gene>
<organism evidence="2 3">
    <name type="scientific">Paenibacillus plantiphilus</name>
    <dbReference type="NCBI Taxonomy" id="2905650"/>
    <lineage>
        <taxon>Bacteria</taxon>
        <taxon>Bacillati</taxon>
        <taxon>Bacillota</taxon>
        <taxon>Bacilli</taxon>
        <taxon>Bacillales</taxon>
        <taxon>Paenibacillaceae</taxon>
        <taxon>Paenibacillus</taxon>
    </lineage>
</organism>
<keyword evidence="3" id="KW-1185">Reference proteome</keyword>
<accession>A0ABM9CN41</accession>
<dbReference type="Proteomes" id="UP000838686">
    <property type="component" value="Unassembled WGS sequence"/>
</dbReference>
<name>A0ABM9CN41_9BACL</name>
<protein>
    <submittedName>
        <fullName evidence="2">Uncharacterized protein</fullName>
    </submittedName>
</protein>
<sequence>MMWRTLAAYLPGWEVLVQAVIVFLVPFVLSIFYGRISKQETER</sequence>
<evidence type="ECO:0000256" key="1">
    <source>
        <dbReference type="SAM" id="Phobius"/>
    </source>
</evidence>
<comment type="caution">
    <text evidence="2">The sequence shown here is derived from an EMBL/GenBank/DDBJ whole genome shotgun (WGS) entry which is preliminary data.</text>
</comment>
<dbReference type="EMBL" id="CAKMMF010000032">
    <property type="protein sequence ID" value="CAH1219181.1"/>
    <property type="molecule type" value="Genomic_DNA"/>
</dbReference>
<feature type="transmembrane region" description="Helical" evidence="1">
    <location>
        <begin position="15"/>
        <end position="34"/>
    </location>
</feature>
<proteinExistence type="predicted"/>
<evidence type="ECO:0000313" key="3">
    <source>
        <dbReference type="Proteomes" id="UP000838686"/>
    </source>
</evidence>
<keyword evidence="1" id="KW-0812">Transmembrane</keyword>